<dbReference type="AlphaFoldDB" id="A0A0M6ZAS4"/>
<organism evidence="1 2">
    <name type="scientific">Roseibium album</name>
    <dbReference type="NCBI Taxonomy" id="311410"/>
    <lineage>
        <taxon>Bacteria</taxon>
        <taxon>Pseudomonadati</taxon>
        <taxon>Pseudomonadota</taxon>
        <taxon>Alphaproteobacteria</taxon>
        <taxon>Hyphomicrobiales</taxon>
        <taxon>Stappiaceae</taxon>
        <taxon>Roseibium</taxon>
    </lineage>
</organism>
<dbReference type="Proteomes" id="UP000049983">
    <property type="component" value="Unassembled WGS sequence"/>
</dbReference>
<proteinExistence type="predicted"/>
<sequence length="35" mass="3716">MELLANRSDKLEDSGLSGLSGLRTAAVRRNVSEGL</sequence>
<name>A0A0M6ZAS4_9HYPH</name>
<evidence type="ECO:0000313" key="2">
    <source>
        <dbReference type="Proteomes" id="UP000049983"/>
    </source>
</evidence>
<protein>
    <submittedName>
        <fullName evidence="1">Uncharacterized protein</fullName>
    </submittedName>
</protein>
<dbReference type="STRING" id="311410.LA5095_03351"/>
<evidence type="ECO:0000313" key="1">
    <source>
        <dbReference type="EMBL" id="CTQ65309.1"/>
    </source>
</evidence>
<dbReference type="EMBL" id="CXWC01000001">
    <property type="protein sequence ID" value="CTQ65309.1"/>
    <property type="molecule type" value="Genomic_DNA"/>
</dbReference>
<accession>A0A0M6ZAS4</accession>
<reference evidence="2" key="1">
    <citation type="submission" date="2015-07" db="EMBL/GenBank/DDBJ databases">
        <authorList>
            <person name="Rodrigo-Torres Lidia"/>
            <person name="Arahal R.David."/>
        </authorList>
    </citation>
    <scope>NUCLEOTIDE SEQUENCE [LARGE SCALE GENOMIC DNA]</scope>
    <source>
        <strain evidence="2">CECT 5096</strain>
    </source>
</reference>
<gene>
    <name evidence="1" type="ORF">LA5096_00717</name>
</gene>
<keyword evidence="2" id="KW-1185">Reference proteome</keyword>